<evidence type="ECO:0000256" key="3">
    <source>
        <dbReference type="ARBA" id="ARBA00023004"/>
    </source>
</evidence>
<evidence type="ECO:0000313" key="6">
    <source>
        <dbReference type="EMBL" id="TWU05005.1"/>
    </source>
</evidence>
<dbReference type="InterPro" id="IPR022655">
    <property type="entry name" value="DUF1553"/>
</dbReference>
<dbReference type="RefSeq" id="WP_146520327.1">
    <property type="nucleotide sequence ID" value="NZ_CP151726.1"/>
</dbReference>
<dbReference type="Proteomes" id="UP000320176">
    <property type="component" value="Unassembled WGS sequence"/>
</dbReference>
<dbReference type="Pfam" id="PF07587">
    <property type="entry name" value="PSD1"/>
    <property type="match status" value="1"/>
</dbReference>
<accession>A0A5C6AY81</accession>
<dbReference type="InterPro" id="IPR036909">
    <property type="entry name" value="Cyt_c-like_dom_sf"/>
</dbReference>
<dbReference type="InterPro" id="IPR011429">
    <property type="entry name" value="Cyt_c_Planctomycete-type"/>
</dbReference>
<dbReference type="Pfam" id="PF07635">
    <property type="entry name" value="PSCyt1"/>
    <property type="match status" value="1"/>
</dbReference>
<dbReference type="InterPro" id="IPR011444">
    <property type="entry name" value="DUF1549"/>
</dbReference>
<evidence type="ECO:0000256" key="4">
    <source>
        <dbReference type="PROSITE-ProRule" id="PRU00433"/>
    </source>
</evidence>
<dbReference type="SUPFAM" id="SSF46626">
    <property type="entry name" value="Cytochrome c"/>
    <property type="match status" value="1"/>
</dbReference>
<dbReference type="GO" id="GO:0046872">
    <property type="term" value="F:metal ion binding"/>
    <property type="evidence" value="ECO:0007669"/>
    <property type="project" value="UniProtKB-KW"/>
</dbReference>
<keyword evidence="3 4" id="KW-0408">Iron</keyword>
<comment type="caution">
    <text evidence="6">The sequence shown here is derived from an EMBL/GenBank/DDBJ whole genome shotgun (WGS) entry which is preliminary data.</text>
</comment>
<dbReference type="GO" id="GO:0020037">
    <property type="term" value="F:heme binding"/>
    <property type="evidence" value="ECO:0007669"/>
    <property type="project" value="InterPro"/>
</dbReference>
<evidence type="ECO:0000313" key="7">
    <source>
        <dbReference type="Proteomes" id="UP000320176"/>
    </source>
</evidence>
<evidence type="ECO:0000256" key="1">
    <source>
        <dbReference type="ARBA" id="ARBA00022617"/>
    </source>
</evidence>
<organism evidence="6 7">
    <name type="scientific">Stieleria varia</name>
    <dbReference type="NCBI Taxonomy" id="2528005"/>
    <lineage>
        <taxon>Bacteria</taxon>
        <taxon>Pseudomonadati</taxon>
        <taxon>Planctomycetota</taxon>
        <taxon>Planctomycetia</taxon>
        <taxon>Pirellulales</taxon>
        <taxon>Pirellulaceae</taxon>
        <taxon>Stieleria</taxon>
    </lineage>
</organism>
<dbReference type="PANTHER" id="PTHR35889:SF3">
    <property type="entry name" value="F-BOX DOMAIN-CONTAINING PROTEIN"/>
    <property type="match status" value="1"/>
</dbReference>
<dbReference type="AlphaFoldDB" id="A0A5C6AY81"/>
<dbReference type="Pfam" id="PF07583">
    <property type="entry name" value="PSCyt2"/>
    <property type="match status" value="1"/>
</dbReference>
<name>A0A5C6AY81_9BACT</name>
<gene>
    <name evidence="6" type="ORF">Pla52n_30500</name>
</gene>
<sequence length="929" mass="103759">MRNHHASLLRVLLVIFAPLTGMVLSATCPGDELKPVQQQAEFFETHVRPLLVSRCLECHSAAERNGGLSLESRQESLLGGDSGPALVPGAAESSLLIHAVRYKNRDLQMPPQNRLSDAEIATLEKWIAQGAYDPREPSDSTSEAASSAHGMSIEAGRQFWSMRGVTLAAVPEIANEAWIKTPIDAFVLKRMRDNDLTPAPDATPESWLRRITFDLTGLPPTVQELEQFTNDDSPGAKLRVIDRLLASPAYGVRWGRHWLDVARYADSNGLDENLAFGNAWRYRDYVINALNDNKPIDEFLLEQIAGDLIPNATRQTKIATGFLALGGRVLAERDEEKLIMDTIDEQIDTLGKAMLGMTFGCARCHDHKFDPITQQDYYALAAIFRGTRSFASTNTGNIHHWFEHSFADDAERERLAEIDAQIAAKKSAASKFKNAEMGRLRSEARENVTQYLVAATKITPESTLGEVAQVASQDGLHPRILHHCRLHLEHGIDDPFCAQWHQRKGSPDEVRLFFGDLFDRMNVAVVESGKSNATLSDPQLELARVTVNDATGLLSVPPQPEFAFDAETLDKYYQLEEAARVLESSSPDESAAIGVSESEPVAEIPLHIRGSHLNLGEAVSREFPAVMRQTSVRPIWPEDESGRLQLAQWITGTRHPLTARVFVNRVWRWHFGRGIVSTTENFGALGDPPSHPELLDYLAYRFMQSGWSLKELHRLILRSSVYGQSSHASQSSFDADPENRFLSRFPVQRLDAEQIRDAILLVAGRLDRQQGGKTVPLRNRQFVFNHTSVDHTRYDSLCRAAYLPVIRNNLYPLFQQFDFPDPTMPTGDRSATVVAPQSLWMMNSDLVMDSATQMAGNLIAACADEADRITTLYRRSFARSPSKSEMERAKAFLQKEITIATLPANDAELKAWTQLCHAVLASNEFIYLK</sequence>
<dbReference type="GO" id="GO:0009055">
    <property type="term" value="F:electron transfer activity"/>
    <property type="evidence" value="ECO:0007669"/>
    <property type="project" value="InterPro"/>
</dbReference>
<feature type="domain" description="Cytochrome c" evidence="5">
    <location>
        <begin position="346"/>
        <end position="456"/>
    </location>
</feature>
<evidence type="ECO:0000259" key="5">
    <source>
        <dbReference type="PROSITE" id="PS51007"/>
    </source>
</evidence>
<reference evidence="6 7" key="1">
    <citation type="submission" date="2019-02" db="EMBL/GenBank/DDBJ databases">
        <title>Deep-cultivation of Planctomycetes and their phenomic and genomic characterization uncovers novel biology.</title>
        <authorList>
            <person name="Wiegand S."/>
            <person name="Jogler M."/>
            <person name="Boedeker C."/>
            <person name="Pinto D."/>
            <person name="Vollmers J."/>
            <person name="Rivas-Marin E."/>
            <person name="Kohn T."/>
            <person name="Peeters S.H."/>
            <person name="Heuer A."/>
            <person name="Rast P."/>
            <person name="Oberbeckmann S."/>
            <person name="Bunk B."/>
            <person name="Jeske O."/>
            <person name="Meyerdierks A."/>
            <person name="Storesund J.E."/>
            <person name="Kallscheuer N."/>
            <person name="Luecker S."/>
            <person name="Lage O.M."/>
            <person name="Pohl T."/>
            <person name="Merkel B.J."/>
            <person name="Hornburger P."/>
            <person name="Mueller R.-W."/>
            <person name="Bruemmer F."/>
            <person name="Labrenz M."/>
            <person name="Spormann A.M."/>
            <person name="Op Den Camp H."/>
            <person name="Overmann J."/>
            <person name="Amann R."/>
            <person name="Jetten M.S.M."/>
            <person name="Mascher T."/>
            <person name="Medema M.H."/>
            <person name="Devos D.P."/>
            <person name="Kaster A.-K."/>
            <person name="Ovreas L."/>
            <person name="Rohde M."/>
            <person name="Galperin M.Y."/>
            <person name="Jogler C."/>
        </authorList>
    </citation>
    <scope>NUCLEOTIDE SEQUENCE [LARGE SCALE GENOMIC DNA]</scope>
    <source>
        <strain evidence="6 7">Pla52n</strain>
    </source>
</reference>
<keyword evidence="1 4" id="KW-0349">Heme</keyword>
<evidence type="ECO:0000256" key="2">
    <source>
        <dbReference type="ARBA" id="ARBA00022723"/>
    </source>
</evidence>
<feature type="domain" description="Cytochrome c" evidence="5">
    <location>
        <begin position="34"/>
        <end position="131"/>
    </location>
</feature>
<dbReference type="PANTHER" id="PTHR35889">
    <property type="entry name" value="CYCLOINULO-OLIGOSACCHARIDE FRUCTANOTRANSFERASE-RELATED"/>
    <property type="match status" value="1"/>
</dbReference>
<keyword evidence="7" id="KW-1185">Reference proteome</keyword>
<keyword evidence="2 4" id="KW-0479">Metal-binding</keyword>
<dbReference type="PROSITE" id="PS51007">
    <property type="entry name" value="CYTC"/>
    <property type="match status" value="2"/>
</dbReference>
<proteinExistence type="predicted"/>
<dbReference type="EMBL" id="SJPN01000003">
    <property type="protein sequence ID" value="TWU05005.1"/>
    <property type="molecule type" value="Genomic_DNA"/>
</dbReference>
<dbReference type="InterPro" id="IPR009056">
    <property type="entry name" value="Cyt_c-like_dom"/>
</dbReference>
<dbReference type="OrthoDB" id="127107at2"/>
<protein>
    <submittedName>
        <fullName evidence="6">Planctomycete cytochrome C</fullName>
    </submittedName>
</protein>